<dbReference type="OrthoDB" id="9789781at2"/>
<name>A0A3P1WUE7_9ACTN</name>
<dbReference type="Pfam" id="PF13338">
    <property type="entry name" value="AbiEi_4"/>
    <property type="match status" value="1"/>
</dbReference>
<evidence type="ECO:0000313" key="3">
    <source>
        <dbReference type="Proteomes" id="UP000280935"/>
    </source>
</evidence>
<reference evidence="2 3" key="1">
    <citation type="submission" date="2018-11" db="EMBL/GenBank/DDBJ databases">
        <title>Genomes From Bacteria Associated with the Canine Oral Cavity: a Test Case for Automated Genome-Based Taxonomic Assignment.</title>
        <authorList>
            <person name="Coil D.A."/>
            <person name="Jospin G."/>
            <person name="Darling A.E."/>
            <person name="Wallis C."/>
            <person name="Davis I.J."/>
            <person name="Harris S."/>
            <person name="Eisen J.A."/>
            <person name="Holcombe L.J."/>
            <person name="O'Flynn C."/>
        </authorList>
    </citation>
    <scope>NUCLEOTIDE SEQUENCE [LARGE SCALE GENOMIC DNA]</scope>
    <source>
        <strain evidence="2 3">OH2822_COT-296</strain>
    </source>
</reference>
<evidence type="ECO:0000259" key="1">
    <source>
        <dbReference type="Pfam" id="PF13338"/>
    </source>
</evidence>
<organism evidence="2 3">
    <name type="scientific">Arachnia propionica</name>
    <dbReference type="NCBI Taxonomy" id="1750"/>
    <lineage>
        <taxon>Bacteria</taxon>
        <taxon>Bacillati</taxon>
        <taxon>Actinomycetota</taxon>
        <taxon>Actinomycetes</taxon>
        <taxon>Propionibacteriales</taxon>
        <taxon>Propionibacteriaceae</taxon>
        <taxon>Arachnia</taxon>
    </lineage>
</organism>
<dbReference type="Proteomes" id="UP000280935">
    <property type="component" value="Unassembled WGS sequence"/>
</dbReference>
<dbReference type="EMBL" id="RQYT01000008">
    <property type="protein sequence ID" value="RRD50234.1"/>
    <property type="molecule type" value="Genomic_DNA"/>
</dbReference>
<gene>
    <name evidence="2" type="ORF">EII35_05285</name>
</gene>
<protein>
    <recommendedName>
        <fullName evidence="1">AbiEi antitoxin N-terminal domain-containing protein</fullName>
    </recommendedName>
</protein>
<sequence length="171" mass="18768">MSRSALYRAAKAGEYVRIARGIYLPADAAVDWELVEAVVRRPQATVCLTSALVHHELSDVLPDSLDVAIPRGARVPATDAAIDWHLFDADSYAVGRVDMAIPGSDLSIGIYTPERCIVDCFRLRGQVGYESGREALKEWLRRGGRPAALMDIAEQLPRARTPVLRALEVLT</sequence>
<dbReference type="AlphaFoldDB" id="A0A3P1WUE7"/>
<proteinExistence type="predicted"/>
<evidence type="ECO:0000313" key="2">
    <source>
        <dbReference type="EMBL" id="RRD50234.1"/>
    </source>
</evidence>
<feature type="domain" description="AbiEi antitoxin N-terminal" evidence="1">
    <location>
        <begin position="2"/>
        <end position="25"/>
    </location>
</feature>
<accession>A0A3P1WUE7</accession>
<comment type="caution">
    <text evidence="2">The sequence shown here is derived from an EMBL/GenBank/DDBJ whole genome shotgun (WGS) entry which is preliminary data.</text>
</comment>
<dbReference type="InterPro" id="IPR025159">
    <property type="entry name" value="AbiEi_N"/>
</dbReference>